<evidence type="ECO:0000313" key="1">
    <source>
        <dbReference type="EMBL" id="MPL80610.1"/>
    </source>
</evidence>
<organism evidence="1">
    <name type="scientific">bioreactor metagenome</name>
    <dbReference type="NCBI Taxonomy" id="1076179"/>
    <lineage>
        <taxon>unclassified sequences</taxon>
        <taxon>metagenomes</taxon>
        <taxon>ecological metagenomes</taxon>
    </lineage>
</organism>
<dbReference type="AlphaFoldDB" id="A0A644UNN7"/>
<dbReference type="EMBL" id="VSSQ01000139">
    <property type="protein sequence ID" value="MPL80610.1"/>
    <property type="molecule type" value="Genomic_DNA"/>
</dbReference>
<accession>A0A644UNN7</accession>
<protein>
    <submittedName>
        <fullName evidence="1">Uncharacterized protein</fullName>
    </submittedName>
</protein>
<proteinExistence type="predicted"/>
<comment type="caution">
    <text evidence="1">The sequence shown here is derived from an EMBL/GenBank/DDBJ whole genome shotgun (WGS) entry which is preliminary data.</text>
</comment>
<sequence length="157" mass="18385">MKKTILLLFFIAISGISRAQQPIDSLYLWVNFQEENIVIDIPKDYFTLRTVVPKLPGFVAVRKLNILVPPLPQNDLLLQTFHNYLTKTTEPADNYHRLDWLRVMALYLYFSRNDLSKLAPEVLTTLENWQTAPSTNIIRKEVELVKRWEEMVQPNAN</sequence>
<gene>
    <name evidence="1" type="ORF">SDC9_26511</name>
</gene>
<name>A0A644UNN7_9ZZZZ</name>
<reference evidence="1" key="1">
    <citation type="submission" date="2019-08" db="EMBL/GenBank/DDBJ databases">
        <authorList>
            <person name="Kucharzyk K."/>
            <person name="Murdoch R.W."/>
            <person name="Higgins S."/>
            <person name="Loffler F."/>
        </authorList>
    </citation>
    <scope>NUCLEOTIDE SEQUENCE</scope>
</reference>